<reference evidence="2" key="1">
    <citation type="submission" date="2020-01" db="EMBL/GenBank/DDBJ databases">
        <title>Sphingomonas sp. strain CSW-10.</title>
        <authorList>
            <person name="Chen W.-M."/>
        </authorList>
    </citation>
    <scope>NUCLEOTIDE SEQUENCE [LARGE SCALE GENOMIC DNA]</scope>
    <source>
        <strain evidence="2">CCP-1</strain>
    </source>
</reference>
<evidence type="ECO:0000313" key="2">
    <source>
        <dbReference type="Proteomes" id="UP001517376"/>
    </source>
</evidence>
<dbReference type="EMBL" id="JAAATW010000008">
    <property type="protein sequence ID" value="NBE09587.1"/>
    <property type="molecule type" value="Genomic_DNA"/>
</dbReference>
<sequence>MNLPPRPFYSLTEISARWGCAAADVAGWSATGLLSLNTSIASVICGRQPVAGIVQVSAADMMRMFRRHGPSDEECRVYRIRLAGTTEWQFITDPTDGVLVKITDLLLLADEVHKFEDERDLLRRPASPPGSAPRYDWDGVNLMLFRRINERGLPATQGELINEVQDWFAQNSPNGDIPEESTTRKKIAPIWRVLRERD</sequence>
<dbReference type="Proteomes" id="UP001517376">
    <property type="component" value="Unassembled WGS sequence"/>
</dbReference>
<accession>A0ABW9YAF1</accession>
<organism evidence="1 2">
    <name type="scientific">Paragemmobacter ruber</name>
    <dbReference type="NCBI Taxonomy" id="1985673"/>
    <lineage>
        <taxon>Bacteria</taxon>
        <taxon>Pseudomonadati</taxon>
        <taxon>Pseudomonadota</taxon>
        <taxon>Alphaproteobacteria</taxon>
        <taxon>Rhodobacterales</taxon>
        <taxon>Paracoccaceae</taxon>
        <taxon>Paragemmobacter</taxon>
    </lineage>
</organism>
<evidence type="ECO:0000313" key="1">
    <source>
        <dbReference type="EMBL" id="NBE09587.1"/>
    </source>
</evidence>
<gene>
    <name evidence="1" type="ORF">GU920_18755</name>
</gene>
<comment type="caution">
    <text evidence="1">The sequence shown here is derived from an EMBL/GenBank/DDBJ whole genome shotgun (WGS) entry which is preliminary data.</text>
</comment>
<name>A0ABW9YAF1_9RHOB</name>
<keyword evidence="2" id="KW-1185">Reference proteome</keyword>
<dbReference type="RefSeq" id="WP_161768643.1">
    <property type="nucleotide sequence ID" value="NZ_JAAATW010000008.1"/>
</dbReference>
<proteinExistence type="predicted"/>
<protein>
    <submittedName>
        <fullName evidence="1">Uncharacterized protein</fullName>
    </submittedName>
</protein>